<dbReference type="InterPro" id="IPR036052">
    <property type="entry name" value="TrpB-like_PALP_sf"/>
</dbReference>
<accession>A0A7W7Y531</accession>
<dbReference type="EC" id="2.5.1.47" evidence="4 12"/>
<feature type="modified residue" description="N6-(pyridoxal phosphate)lysine" evidence="11">
    <location>
        <position position="43"/>
    </location>
</feature>
<dbReference type="PROSITE" id="PS00901">
    <property type="entry name" value="CYS_SYNTHASE"/>
    <property type="match status" value="1"/>
</dbReference>
<dbReference type="InterPro" id="IPR005859">
    <property type="entry name" value="CysK"/>
</dbReference>
<protein>
    <recommendedName>
        <fullName evidence="4 12">Cysteine synthase</fullName>
        <ecNumber evidence="4 12">2.5.1.47</ecNumber>
    </recommendedName>
</protein>
<dbReference type="Gene3D" id="3.40.50.1100">
    <property type="match status" value="2"/>
</dbReference>
<evidence type="ECO:0000256" key="3">
    <source>
        <dbReference type="ARBA" id="ARBA00007103"/>
    </source>
</evidence>
<dbReference type="PANTHER" id="PTHR10314">
    <property type="entry name" value="CYSTATHIONINE BETA-SYNTHASE"/>
    <property type="match status" value="1"/>
</dbReference>
<evidence type="ECO:0000256" key="9">
    <source>
        <dbReference type="ARBA" id="ARBA00047931"/>
    </source>
</evidence>
<evidence type="ECO:0000259" key="13">
    <source>
        <dbReference type="Pfam" id="PF00291"/>
    </source>
</evidence>
<comment type="caution">
    <text evidence="14">The sequence shown here is derived from an EMBL/GenBank/DDBJ whole genome shotgun (WGS) entry which is preliminary data.</text>
</comment>
<keyword evidence="7 10" id="KW-0663">Pyridoxal phosphate</keyword>
<evidence type="ECO:0000313" key="15">
    <source>
        <dbReference type="Proteomes" id="UP000528322"/>
    </source>
</evidence>
<comment type="similarity">
    <text evidence="3 12">Belongs to the cysteine synthase/cystathionine beta-synthase family.</text>
</comment>
<evidence type="ECO:0000313" key="14">
    <source>
        <dbReference type="EMBL" id="MBB5022174.1"/>
    </source>
</evidence>
<name>A0A7W7Y531_9BACT</name>
<dbReference type="CDD" id="cd01561">
    <property type="entry name" value="CBS_like"/>
    <property type="match status" value="1"/>
</dbReference>
<feature type="binding site" evidence="10">
    <location>
        <position position="266"/>
    </location>
    <ligand>
        <name>pyridoxal 5'-phosphate</name>
        <dbReference type="ChEBI" id="CHEBI:597326"/>
    </ligand>
</feature>
<keyword evidence="6 12" id="KW-0808">Transferase</keyword>
<evidence type="ECO:0000256" key="7">
    <source>
        <dbReference type="ARBA" id="ARBA00022898"/>
    </source>
</evidence>
<evidence type="ECO:0000256" key="1">
    <source>
        <dbReference type="ARBA" id="ARBA00001933"/>
    </source>
</evidence>
<reference evidence="14 15" key="1">
    <citation type="submission" date="2020-08" db="EMBL/GenBank/DDBJ databases">
        <title>Genomic Encyclopedia of Type Strains, Phase IV (KMG-IV): sequencing the most valuable type-strain genomes for metagenomic binning, comparative biology and taxonomic classification.</title>
        <authorList>
            <person name="Goeker M."/>
        </authorList>
    </citation>
    <scope>NUCLEOTIDE SEQUENCE [LARGE SCALE GENOMIC DNA]</scope>
    <source>
        <strain evidence="14 15">DSM 22071</strain>
    </source>
</reference>
<feature type="domain" description="Tryptophan synthase beta chain-like PALP" evidence="13">
    <location>
        <begin position="7"/>
        <end position="293"/>
    </location>
</feature>
<keyword evidence="5 12" id="KW-0028">Amino-acid biosynthesis</keyword>
<comment type="catalytic activity">
    <reaction evidence="9 12">
        <text>O-acetyl-L-serine + hydrogen sulfide = L-cysteine + acetate</text>
        <dbReference type="Rhea" id="RHEA:14829"/>
        <dbReference type="ChEBI" id="CHEBI:29919"/>
        <dbReference type="ChEBI" id="CHEBI:30089"/>
        <dbReference type="ChEBI" id="CHEBI:35235"/>
        <dbReference type="ChEBI" id="CHEBI:58340"/>
        <dbReference type="EC" id="2.5.1.47"/>
    </reaction>
</comment>
<comment type="pathway">
    <text evidence="2">Amino-acid biosynthesis; L-cysteine biosynthesis; L-cysteine from L-serine: step 2/2.</text>
</comment>
<dbReference type="EMBL" id="JACHID010000008">
    <property type="protein sequence ID" value="MBB5022174.1"/>
    <property type="molecule type" value="Genomic_DNA"/>
</dbReference>
<dbReference type="NCBIfam" id="TIGR01139">
    <property type="entry name" value="cysK"/>
    <property type="match status" value="1"/>
</dbReference>
<dbReference type="AlphaFoldDB" id="A0A7W7Y531"/>
<evidence type="ECO:0000256" key="6">
    <source>
        <dbReference type="ARBA" id="ARBA00022679"/>
    </source>
</evidence>
<evidence type="ECO:0000256" key="2">
    <source>
        <dbReference type="ARBA" id="ARBA00004962"/>
    </source>
</evidence>
<keyword evidence="15" id="KW-1185">Reference proteome</keyword>
<dbReference type="InterPro" id="IPR050214">
    <property type="entry name" value="Cys_Synth/Cystath_Beta-Synth"/>
</dbReference>
<evidence type="ECO:0000256" key="5">
    <source>
        <dbReference type="ARBA" id="ARBA00022605"/>
    </source>
</evidence>
<dbReference type="GO" id="GO:0004124">
    <property type="term" value="F:cysteine synthase activity"/>
    <property type="evidence" value="ECO:0007669"/>
    <property type="project" value="UniProtKB-UniRule"/>
</dbReference>
<feature type="binding site" evidence="10">
    <location>
        <begin position="178"/>
        <end position="182"/>
    </location>
    <ligand>
        <name>pyridoxal 5'-phosphate</name>
        <dbReference type="ChEBI" id="CHEBI:597326"/>
    </ligand>
</feature>
<dbReference type="Proteomes" id="UP000528322">
    <property type="component" value="Unassembled WGS sequence"/>
</dbReference>
<dbReference type="RefSeq" id="WP_183732212.1">
    <property type="nucleotide sequence ID" value="NZ_JACHID010000008.1"/>
</dbReference>
<evidence type="ECO:0000256" key="10">
    <source>
        <dbReference type="PIRSR" id="PIRSR605856-50"/>
    </source>
</evidence>
<evidence type="ECO:0000256" key="8">
    <source>
        <dbReference type="ARBA" id="ARBA00023192"/>
    </source>
</evidence>
<dbReference type="FunFam" id="3.40.50.1100:FF:000067">
    <property type="entry name" value="Cysteine synthase"/>
    <property type="match status" value="1"/>
</dbReference>
<sequence length="306" mass="32570">MNVAYNVSELIGNTPLLKLGRMVPTTTHIFAKCEFMNPTASVKDRIGYSMIDDAISRGAKISSSTTIIEPTSGNTGIALASICASMGLSLVLTMPESMSLERQRLLRAMGARLELTPAELGMKGAVDRAEALSREIPESLILQQFNNPANPDIHRQTTAEEIWRDLDGQVDIFVCGVGTGGTLTGVGEVLKQRNPAVQVVAVEPATSSVLQGGTPGTHKIQGLGAGFVPSVLNTSIIDETISISDEDAIHTAREIANKEGVLVGVSSGANVHAAMQVARRRENKDKHIITILADGGERYLSTHLFT</sequence>
<evidence type="ECO:0000256" key="4">
    <source>
        <dbReference type="ARBA" id="ARBA00012681"/>
    </source>
</evidence>
<organism evidence="14 15">
    <name type="scientific">Desulfurispira natronophila</name>
    <dbReference type="NCBI Taxonomy" id="682562"/>
    <lineage>
        <taxon>Bacteria</taxon>
        <taxon>Pseudomonadati</taxon>
        <taxon>Chrysiogenota</taxon>
        <taxon>Chrysiogenia</taxon>
        <taxon>Chrysiogenales</taxon>
        <taxon>Chrysiogenaceae</taxon>
        <taxon>Desulfurispira</taxon>
    </lineage>
</organism>
<dbReference type="GO" id="GO:0006535">
    <property type="term" value="P:cysteine biosynthetic process from serine"/>
    <property type="evidence" value="ECO:0007669"/>
    <property type="project" value="UniProtKB-UniRule"/>
</dbReference>
<dbReference type="InterPro" id="IPR005856">
    <property type="entry name" value="Cys_synth"/>
</dbReference>
<dbReference type="SUPFAM" id="SSF53686">
    <property type="entry name" value="Tryptophan synthase beta subunit-like PLP-dependent enzymes"/>
    <property type="match status" value="1"/>
</dbReference>
<dbReference type="InterPro" id="IPR001926">
    <property type="entry name" value="TrpB-like_PALP"/>
</dbReference>
<proteinExistence type="inferred from homology"/>
<dbReference type="InterPro" id="IPR001216">
    <property type="entry name" value="P-phosphate_BS"/>
</dbReference>
<feature type="binding site" evidence="10">
    <location>
        <position position="74"/>
    </location>
    <ligand>
        <name>pyridoxal 5'-phosphate</name>
        <dbReference type="ChEBI" id="CHEBI:597326"/>
    </ligand>
</feature>
<comment type="cofactor">
    <cofactor evidence="1 10 12">
        <name>pyridoxal 5'-phosphate</name>
        <dbReference type="ChEBI" id="CHEBI:597326"/>
    </cofactor>
</comment>
<evidence type="ECO:0000256" key="12">
    <source>
        <dbReference type="RuleBase" id="RU003985"/>
    </source>
</evidence>
<dbReference type="Pfam" id="PF00291">
    <property type="entry name" value="PALP"/>
    <property type="match status" value="1"/>
</dbReference>
<gene>
    <name evidence="14" type="ORF">HNR37_001502</name>
</gene>
<keyword evidence="8 12" id="KW-0198">Cysteine biosynthesis</keyword>
<dbReference type="GO" id="GO:0005737">
    <property type="term" value="C:cytoplasm"/>
    <property type="evidence" value="ECO:0007669"/>
    <property type="project" value="UniProtKB-ARBA"/>
</dbReference>
<dbReference type="NCBIfam" id="TIGR01136">
    <property type="entry name" value="cysKM"/>
    <property type="match status" value="1"/>
</dbReference>
<evidence type="ECO:0000256" key="11">
    <source>
        <dbReference type="PIRSR" id="PIRSR605856-51"/>
    </source>
</evidence>